<organism evidence="1 2">
    <name type="scientific">Segatella copri</name>
    <dbReference type="NCBI Taxonomy" id="165179"/>
    <lineage>
        <taxon>Bacteria</taxon>
        <taxon>Pseudomonadati</taxon>
        <taxon>Bacteroidota</taxon>
        <taxon>Bacteroidia</taxon>
        <taxon>Bacteroidales</taxon>
        <taxon>Prevotellaceae</taxon>
        <taxon>Segatella</taxon>
    </lineage>
</organism>
<gene>
    <name evidence="1" type="ORF">NNC64_05305</name>
</gene>
<sequence>MEGYMNLDRGPFYNKGISPRQRRVFVLRWNPSISSFSLDDFEDEFAQLQGTKPFDTEHPLDWSVRNWKEVMHRDLFVMMMVGQKHNGIIWGGFFDGYPYQYEDENGNPLKSVFFKTDVMYMHRIDKTNILSAEKLTKAIPEVDWLHGHSGEILSVECAEKLGLFLVDELKNVDSSENIYFDSYNQKKYVLADILTFMCPELKKRLLSMRKIDNKRLRNVHNLMVKIEDEEYEKWTQIEDHLSLTKLNDILM</sequence>
<dbReference type="RefSeq" id="WP_233905345.1">
    <property type="nucleotide sequence ID" value="NZ_JANDWY010000012.1"/>
</dbReference>
<evidence type="ECO:0000313" key="2">
    <source>
        <dbReference type="Proteomes" id="UP001205531"/>
    </source>
</evidence>
<accession>A0AAW5IMH0</accession>
<proteinExistence type="predicted"/>
<evidence type="ECO:0000313" key="1">
    <source>
        <dbReference type="EMBL" id="MCP9563986.1"/>
    </source>
</evidence>
<comment type="caution">
    <text evidence="1">The sequence shown here is derived from an EMBL/GenBank/DDBJ whole genome shotgun (WGS) entry which is preliminary data.</text>
</comment>
<dbReference type="EMBL" id="JANDWZ010000008">
    <property type="protein sequence ID" value="MCP9563986.1"/>
    <property type="molecule type" value="Genomic_DNA"/>
</dbReference>
<reference evidence="1" key="1">
    <citation type="submission" date="2022-07" db="EMBL/GenBank/DDBJ databases">
        <title>Prevotella copri.</title>
        <authorList>
            <person name="Yang C."/>
        </authorList>
    </citation>
    <scope>NUCLEOTIDE SEQUENCE</scope>
    <source>
        <strain evidence="1">HF2107</strain>
    </source>
</reference>
<name>A0AAW5IMH0_9BACT</name>
<protein>
    <submittedName>
        <fullName evidence="1">Uncharacterized protein</fullName>
    </submittedName>
</protein>
<dbReference type="AlphaFoldDB" id="A0AAW5IMH0"/>
<dbReference type="Proteomes" id="UP001205531">
    <property type="component" value="Unassembled WGS sequence"/>
</dbReference>